<dbReference type="BioCyc" id="HAUR316274:GHYA-4828-MONOMER"/>
<accession>A9B251</accession>
<keyword evidence="2" id="KW-1185">Reference proteome</keyword>
<dbReference type="AlphaFoldDB" id="A9B251"/>
<evidence type="ECO:0000313" key="2">
    <source>
        <dbReference type="Proteomes" id="UP000000787"/>
    </source>
</evidence>
<name>A9B251_HERA2</name>
<dbReference type="InParanoid" id="A9B251"/>
<protein>
    <recommendedName>
        <fullName evidence="3">4-vinyl reductase 4VR domain-containing protein</fullName>
    </recommendedName>
</protein>
<sequence length="217" mass="24688">MAKIQFRKCCKNAYNGNVQALTPIATERHPMYRFERHAPFDLTVYADPGQDRSGPPLTQGGIFLLISTTASEHCSPEMLDVLDEIDPEAWYHGQLLETMLNSFEDQDPALVVDVGKNIYYSMETQFRAVGIQKPEDVITTIPMMWVYATRGDGGEWRTRMTGDKTAIIEMEQPYNCMFEQGAMQGALECFDARDVQMNHSKCIRNGDAFCELHVSWK</sequence>
<dbReference type="Gene3D" id="3.30.1380.20">
    <property type="entry name" value="Trafficking protein particle complex subunit 3"/>
    <property type="match status" value="1"/>
</dbReference>
<dbReference type="eggNOG" id="COG1719">
    <property type="taxonomic scope" value="Bacteria"/>
</dbReference>
<evidence type="ECO:0000313" key="1">
    <source>
        <dbReference type="EMBL" id="ABX07401.1"/>
    </source>
</evidence>
<dbReference type="Proteomes" id="UP000000787">
    <property type="component" value="Chromosome"/>
</dbReference>
<dbReference type="STRING" id="316274.Haur_4770"/>
<dbReference type="HOGENOM" id="CLU_1270867_0_0_0"/>
<dbReference type="EMBL" id="CP000875">
    <property type="protein sequence ID" value="ABX07401.1"/>
    <property type="molecule type" value="Genomic_DNA"/>
</dbReference>
<reference evidence="1 2" key="1">
    <citation type="journal article" date="2011" name="Stand. Genomic Sci.">
        <title>Complete genome sequence of the filamentous gliding predatory bacterium Herpetosiphon aurantiacus type strain (114-95(T)).</title>
        <authorList>
            <person name="Kiss H."/>
            <person name="Nett M."/>
            <person name="Domin N."/>
            <person name="Martin K."/>
            <person name="Maresca J.A."/>
            <person name="Copeland A."/>
            <person name="Lapidus A."/>
            <person name="Lucas S."/>
            <person name="Berry K.W."/>
            <person name="Glavina Del Rio T."/>
            <person name="Dalin E."/>
            <person name="Tice H."/>
            <person name="Pitluck S."/>
            <person name="Richardson P."/>
            <person name="Bruce D."/>
            <person name="Goodwin L."/>
            <person name="Han C."/>
            <person name="Detter J.C."/>
            <person name="Schmutz J."/>
            <person name="Brettin T."/>
            <person name="Land M."/>
            <person name="Hauser L."/>
            <person name="Kyrpides N.C."/>
            <person name="Ivanova N."/>
            <person name="Goker M."/>
            <person name="Woyke T."/>
            <person name="Klenk H.P."/>
            <person name="Bryant D.A."/>
        </authorList>
    </citation>
    <scope>NUCLEOTIDE SEQUENCE [LARGE SCALE GENOMIC DNA]</scope>
    <source>
        <strain evidence="2">ATCC 23779 / DSM 785 / 114-95</strain>
    </source>
</reference>
<gene>
    <name evidence="1" type="ordered locus">Haur_4770</name>
</gene>
<dbReference type="KEGG" id="hau:Haur_4770"/>
<proteinExistence type="predicted"/>
<evidence type="ECO:0008006" key="3">
    <source>
        <dbReference type="Google" id="ProtNLM"/>
    </source>
</evidence>
<organism evidence="1 2">
    <name type="scientific">Herpetosiphon aurantiacus (strain ATCC 23779 / DSM 785 / 114-95)</name>
    <dbReference type="NCBI Taxonomy" id="316274"/>
    <lineage>
        <taxon>Bacteria</taxon>
        <taxon>Bacillati</taxon>
        <taxon>Chloroflexota</taxon>
        <taxon>Chloroflexia</taxon>
        <taxon>Herpetosiphonales</taxon>
        <taxon>Herpetosiphonaceae</taxon>
        <taxon>Herpetosiphon</taxon>
    </lineage>
</organism>